<feature type="domain" description="Ice-binding protein C-terminal" evidence="3">
    <location>
        <begin position="186"/>
        <end position="211"/>
    </location>
</feature>
<keyword evidence="1" id="KW-1133">Transmembrane helix</keyword>
<dbReference type="Proteomes" id="UP000319383">
    <property type="component" value="Chromosome"/>
</dbReference>
<organism evidence="4 5">
    <name type="scientific">Symmachiella dynata</name>
    <dbReference type="NCBI Taxonomy" id="2527995"/>
    <lineage>
        <taxon>Bacteria</taxon>
        <taxon>Pseudomonadati</taxon>
        <taxon>Planctomycetota</taxon>
        <taxon>Planctomycetia</taxon>
        <taxon>Planctomycetales</taxon>
        <taxon>Planctomycetaceae</taxon>
        <taxon>Symmachiella</taxon>
    </lineage>
</organism>
<evidence type="ECO:0000259" key="3">
    <source>
        <dbReference type="Pfam" id="PF07589"/>
    </source>
</evidence>
<dbReference type="EMBL" id="CP036276">
    <property type="protein sequence ID" value="QDU41700.1"/>
    <property type="molecule type" value="Genomic_DNA"/>
</dbReference>
<feature type="chain" id="PRO_5021801283" evidence="2">
    <location>
        <begin position="25"/>
        <end position="216"/>
    </location>
</feature>
<gene>
    <name evidence="4" type="ORF">Mal52_01530</name>
</gene>
<dbReference type="InterPro" id="IPR013424">
    <property type="entry name" value="Ice-binding_C"/>
</dbReference>
<keyword evidence="2" id="KW-0732">Signal</keyword>
<protein>
    <submittedName>
        <fullName evidence="4">PEP-CTERM motif protein</fullName>
    </submittedName>
</protein>
<reference evidence="4 5" key="1">
    <citation type="submission" date="2019-02" db="EMBL/GenBank/DDBJ databases">
        <title>Deep-cultivation of Planctomycetes and their phenomic and genomic characterization uncovers novel biology.</title>
        <authorList>
            <person name="Wiegand S."/>
            <person name="Jogler M."/>
            <person name="Boedeker C."/>
            <person name="Pinto D."/>
            <person name="Vollmers J."/>
            <person name="Rivas-Marin E."/>
            <person name="Kohn T."/>
            <person name="Peeters S.H."/>
            <person name="Heuer A."/>
            <person name="Rast P."/>
            <person name="Oberbeckmann S."/>
            <person name="Bunk B."/>
            <person name="Jeske O."/>
            <person name="Meyerdierks A."/>
            <person name="Storesund J.E."/>
            <person name="Kallscheuer N."/>
            <person name="Luecker S."/>
            <person name="Lage O.M."/>
            <person name="Pohl T."/>
            <person name="Merkel B.J."/>
            <person name="Hornburger P."/>
            <person name="Mueller R.-W."/>
            <person name="Bruemmer F."/>
            <person name="Labrenz M."/>
            <person name="Spormann A.M."/>
            <person name="Op den Camp H."/>
            <person name="Overmann J."/>
            <person name="Amann R."/>
            <person name="Jetten M.S.M."/>
            <person name="Mascher T."/>
            <person name="Medema M.H."/>
            <person name="Devos D.P."/>
            <person name="Kaster A.-K."/>
            <person name="Ovreas L."/>
            <person name="Rohde M."/>
            <person name="Galperin M.Y."/>
            <person name="Jogler C."/>
        </authorList>
    </citation>
    <scope>NUCLEOTIDE SEQUENCE [LARGE SCALE GENOMIC DNA]</scope>
    <source>
        <strain evidence="4 5">Mal52</strain>
    </source>
</reference>
<dbReference type="KEGG" id="sdyn:Mal52_01530"/>
<evidence type="ECO:0000256" key="2">
    <source>
        <dbReference type="SAM" id="SignalP"/>
    </source>
</evidence>
<keyword evidence="5" id="KW-1185">Reference proteome</keyword>
<evidence type="ECO:0000256" key="1">
    <source>
        <dbReference type="SAM" id="Phobius"/>
    </source>
</evidence>
<dbReference type="AlphaFoldDB" id="A0A517ZGU8"/>
<dbReference type="Pfam" id="PF07589">
    <property type="entry name" value="PEP-CTERM"/>
    <property type="match status" value="1"/>
</dbReference>
<accession>A0A517ZGU8</accession>
<keyword evidence="1" id="KW-0472">Membrane</keyword>
<feature type="signal peptide" evidence="2">
    <location>
        <begin position="1"/>
        <end position="24"/>
    </location>
</feature>
<proteinExistence type="predicted"/>
<sequence precursor="true">MRRSFSALVVLAGLLAGGAGSAQAGYVYNFVNYEGVAGLDLNLSGTITVFDTADFSDGLQPDEIEALDLTATKTSVSPQVPVEFNTATQSLEILFVNVFIDATSIYFVPPPQGDPANGMGIVRAGTVIPNEDTFIVWFAGFNNFSGDPASGIDLIPLADGTTGVAGTLPGNQYGNPFVIATAAPNAVPEPSTFALLGIGGLALVGYGYRRKRRQAV</sequence>
<feature type="transmembrane region" description="Helical" evidence="1">
    <location>
        <begin position="191"/>
        <end position="208"/>
    </location>
</feature>
<evidence type="ECO:0000313" key="5">
    <source>
        <dbReference type="Proteomes" id="UP000319383"/>
    </source>
</evidence>
<keyword evidence="1" id="KW-0812">Transmembrane</keyword>
<name>A0A517ZGU8_9PLAN</name>
<dbReference type="NCBIfam" id="TIGR02595">
    <property type="entry name" value="PEP_CTERM"/>
    <property type="match status" value="1"/>
</dbReference>
<evidence type="ECO:0000313" key="4">
    <source>
        <dbReference type="EMBL" id="QDU41700.1"/>
    </source>
</evidence>